<comment type="subcellular location">
    <subcellularLocation>
        <location evidence="6">Endoplasmic reticulum membrane</location>
    </subcellularLocation>
    <subcellularLocation>
        <location evidence="2">Microsome membrane</location>
        <topology evidence="2">Single-pass membrane protein</topology>
    </subcellularLocation>
</comment>
<keyword evidence="5 6" id="KW-0378">Hydrolase</keyword>
<gene>
    <name evidence="10" type="ORF">CINC_LOCUS8220</name>
</gene>
<dbReference type="AlphaFoldDB" id="A0A9P0BX52"/>
<evidence type="ECO:0000259" key="9">
    <source>
        <dbReference type="Pfam" id="PF06441"/>
    </source>
</evidence>
<dbReference type="OrthoDB" id="7130006at2759"/>
<sequence length="464" mass="53285">METELAETQNTMGFLIKAVLVGALGVAVWFVFKKSTPKPIPQFDPEEWWGLNELKGRLDNSIRPFNVKFDEEMIKDLKSRLNNHRPLTRPLEGVAFEYGFNTNEIVSWLIYWAQEYNFSEREKFLNQFPQYKTYIQGLDIHFIRVKPQVAENVEIVPLLLMHGWPGSVREFYEAIPLLTRRQPGYNFAFEVVIPSIPGYGFSQGAVRPGLGAPQVSVIFKNLMNRLGYDKFYIQGGDWGAVIAATMATIFPDVILGHHSNMLTAYMFVGAYFPSLVMPEHLVDRLYPLSSLFAYVMEEFGYMHLQATKPDTLGVSLTDSPAGLLAYILEKFSTWTKRNHKFKADGGLEFRFTKDQLIDNLMIYWSTNCITTSMRFYAENFSNRNSEYGLSDITSPVPTWALQAKDEIFYQPPSFIKTKFVNLINNTVLDDGGHFLAFELPEVFTEDVFKAVKAFKEFHKNKTEL</sequence>
<comment type="catalytic activity">
    <reaction evidence="6">
        <text>cis-stilbene oxide + H2O = (1R,2R)-hydrobenzoin</text>
        <dbReference type="Rhea" id="RHEA:23900"/>
        <dbReference type="ChEBI" id="CHEBI:15377"/>
        <dbReference type="ChEBI" id="CHEBI:50004"/>
        <dbReference type="ChEBI" id="CHEBI:50014"/>
        <dbReference type="EC" id="3.3.2.9"/>
    </reaction>
</comment>
<proteinExistence type="inferred from homology"/>
<dbReference type="InterPro" id="IPR000639">
    <property type="entry name" value="Epox_hydrolase-like"/>
</dbReference>
<evidence type="ECO:0000313" key="11">
    <source>
        <dbReference type="Proteomes" id="UP001154114"/>
    </source>
</evidence>
<feature type="active site" description="Proton acceptor" evidence="7">
    <location>
        <position position="433"/>
    </location>
</feature>
<keyword evidence="11" id="KW-1185">Reference proteome</keyword>
<evidence type="ECO:0000256" key="4">
    <source>
        <dbReference type="ARBA" id="ARBA00022797"/>
    </source>
</evidence>
<feature type="domain" description="Epoxide hydrolase N-terminal" evidence="9">
    <location>
        <begin position="62"/>
        <end position="171"/>
    </location>
</feature>
<dbReference type="PANTHER" id="PTHR21661">
    <property type="entry name" value="EPOXIDE HYDROLASE 1-RELATED"/>
    <property type="match status" value="1"/>
</dbReference>
<reference evidence="10" key="1">
    <citation type="submission" date="2021-12" db="EMBL/GenBank/DDBJ databases">
        <authorList>
            <person name="King R."/>
        </authorList>
    </citation>
    <scope>NUCLEOTIDE SEQUENCE</scope>
</reference>
<dbReference type="PIRSF" id="PIRSF001112">
    <property type="entry name" value="Epoxide_hydrolase"/>
    <property type="match status" value="1"/>
</dbReference>
<evidence type="ECO:0000256" key="5">
    <source>
        <dbReference type="ARBA" id="ARBA00022801"/>
    </source>
</evidence>
<comment type="catalytic activity">
    <reaction evidence="1 6">
        <text>1-(4-methoxyphenyl)-N-methyl-N-[(3-methyloxetan-3-yl)methyl]methanamine + H2O = 2-{[(4-methoxybenzyl)(methyl)amino]methyl}-2-methylpropane-1,3-diol</text>
        <dbReference type="Rhea" id="RHEA:55764"/>
        <dbReference type="ChEBI" id="CHEBI:15377"/>
        <dbReference type="ChEBI" id="CHEBI:139161"/>
        <dbReference type="ChEBI" id="CHEBI:139164"/>
        <dbReference type="EC" id="3.3.2.9"/>
    </reaction>
</comment>
<evidence type="ECO:0000256" key="1">
    <source>
        <dbReference type="ARBA" id="ARBA00000221"/>
    </source>
</evidence>
<dbReference type="SUPFAM" id="SSF53474">
    <property type="entry name" value="alpha/beta-Hydrolases"/>
    <property type="match status" value="1"/>
</dbReference>
<evidence type="ECO:0000256" key="7">
    <source>
        <dbReference type="PIRSR" id="PIRSR001112-1"/>
    </source>
</evidence>
<dbReference type="InterPro" id="IPR010497">
    <property type="entry name" value="Epoxide_hydro_N"/>
</dbReference>
<feature type="active site" description="Nucleophile" evidence="7">
    <location>
        <position position="237"/>
    </location>
</feature>
<evidence type="ECO:0000256" key="8">
    <source>
        <dbReference type="SAM" id="Phobius"/>
    </source>
</evidence>
<organism evidence="10 11">
    <name type="scientific">Chrysodeixis includens</name>
    <name type="common">Soybean looper</name>
    <name type="synonym">Pseudoplusia includens</name>
    <dbReference type="NCBI Taxonomy" id="689277"/>
    <lineage>
        <taxon>Eukaryota</taxon>
        <taxon>Metazoa</taxon>
        <taxon>Ecdysozoa</taxon>
        <taxon>Arthropoda</taxon>
        <taxon>Hexapoda</taxon>
        <taxon>Insecta</taxon>
        <taxon>Pterygota</taxon>
        <taxon>Neoptera</taxon>
        <taxon>Endopterygota</taxon>
        <taxon>Lepidoptera</taxon>
        <taxon>Glossata</taxon>
        <taxon>Ditrysia</taxon>
        <taxon>Noctuoidea</taxon>
        <taxon>Noctuidae</taxon>
        <taxon>Plusiinae</taxon>
        <taxon>Chrysodeixis</taxon>
    </lineage>
</organism>
<dbReference type="InterPro" id="IPR029058">
    <property type="entry name" value="AB_hydrolase_fold"/>
</dbReference>
<dbReference type="Gene3D" id="3.40.50.1820">
    <property type="entry name" value="alpha/beta hydrolase"/>
    <property type="match status" value="1"/>
</dbReference>
<dbReference type="GO" id="GO:0097176">
    <property type="term" value="P:epoxide metabolic process"/>
    <property type="evidence" value="ECO:0007669"/>
    <property type="project" value="TreeGrafter"/>
</dbReference>
<evidence type="ECO:0000256" key="6">
    <source>
        <dbReference type="PIRNR" id="PIRNR001112"/>
    </source>
</evidence>
<evidence type="ECO:0000313" key="10">
    <source>
        <dbReference type="EMBL" id="CAH0598396.1"/>
    </source>
</evidence>
<dbReference type="EC" id="3.3.2.9" evidence="6"/>
<dbReference type="GO" id="GO:0005789">
    <property type="term" value="C:endoplasmic reticulum membrane"/>
    <property type="evidence" value="ECO:0007669"/>
    <property type="project" value="UniProtKB-SubCell"/>
</dbReference>
<keyword evidence="6 8" id="KW-0472">Membrane</keyword>
<feature type="active site" description="Proton donor" evidence="7">
    <location>
        <position position="376"/>
    </location>
</feature>
<dbReference type="Proteomes" id="UP001154114">
    <property type="component" value="Chromosome 25"/>
</dbReference>
<keyword evidence="6" id="KW-0256">Endoplasmic reticulum</keyword>
<accession>A0A9P0BX52</accession>
<feature type="transmembrane region" description="Helical" evidence="8">
    <location>
        <begin position="12"/>
        <end position="32"/>
    </location>
</feature>
<dbReference type="Pfam" id="PF06441">
    <property type="entry name" value="EHN"/>
    <property type="match status" value="1"/>
</dbReference>
<dbReference type="GO" id="GO:0033961">
    <property type="term" value="F:cis-stilbene-oxide hydrolase activity"/>
    <property type="evidence" value="ECO:0007669"/>
    <property type="project" value="UniProtKB-UniRule"/>
</dbReference>
<dbReference type="InterPro" id="IPR016292">
    <property type="entry name" value="Epoxide_hydrolase"/>
</dbReference>
<keyword evidence="8" id="KW-1133">Transmembrane helix</keyword>
<keyword evidence="4 6" id="KW-0058">Aromatic hydrocarbons catabolism</keyword>
<keyword evidence="8" id="KW-0812">Transmembrane</keyword>
<evidence type="ECO:0000256" key="3">
    <source>
        <dbReference type="ARBA" id="ARBA00010088"/>
    </source>
</evidence>
<dbReference type="PANTHER" id="PTHR21661:SF35">
    <property type="entry name" value="EPOXIDE HYDROLASE"/>
    <property type="match status" value="1"/>
</dbReference>
<comment type="function">
    <text evidence="6">Catalyzes juvenile hormone hydrolysis.</text>
</comment>
<name>A0A9P0BX52_CHRIL</name>
<dbReference type="PRINTS" id="PR00412">
    <property type="entry name" value="EPOXHYDRLASE"/>
</dbReference>
<evidence type="ECO:0000256" key="2">
    <source>
        <dbReference type="ARBA" id="ARBA00004111"/>
    </source>
</evidence>
<comment type="similarity">
    <text evidence="3 6">Belongs to the peptidase S33 family.</text>
</comment>
<protein>
    <recommendedName>
        <fullName evidence="6">Epoxide hydrolase</fullName>
        <ecNumber evidence="6">3.3.2.9</ecNumber>
    </recommendedName>
</protein>
<dbReference type="EMBL" id="LR824028">
    <property type="protein sequence ID" value="CAH0598396.1"/>
    <property type="molecule type" value="Genomic_DNA"/>
</dbReference>